<reference evidence="2" key="2">
    <citation type="submission" date="2016-01" db="EMBL/GenBank/DDBJ databases">
        <authorList>
            <person name="Ana R.F.D.C."/>
            <person name="Tarcisio F."/>
            <person name="Maria L.L."/>
            <person name="Monica P."/>
            <person name="Wana L.O.D.C."/>
            <person name="Elisabetta G."/>
            <person name="Jeann R.D.C.B."/>
            <person name="Veronica D.S."/>
            <person name="Karla V.B.L."/>
            <person name="Roberto B."/>
            <person name="Antonella G."/>
            <person name="Anna F."/>
            <person name="Alessandro M."/>
            <person name="Pamela F."/>
            <person name="Francesca D.L."/>
            <person name="Giulia F.S."/>
            <person name="Sara T."/>
            <person name="Fabio R."/>
            <person name="Olivier J."/>
            <person name="Nicola S."/>
            <person name="Enrico T."/>
        </authorList>
    </citation>
    <scope>NUCLEOTIDE SEQUENCE</scope>
    <source>
        <strain evidence="2">FI-07156</strain>
    </source>
</reference>
<organism evidence="3 4">
    <name type="scientific">Mycobacterium paraense</name>
    <dbReference type="NCBI Taxonomy" id="767916"/>
    <lineage>
        <taxon>Bacteria</taxon>
        <taxon>Bacillati</taxon>
        <taxon>Actinomycetota</taxon>
        <taxon>Actinomycetes</taxon>
        <taxon>Mycobacteriales</taxon>
        <taxon>Mycobacteriaceae</taxon>
        <taxon>Mycobacterium</taxon>
        <taxon>Mycobacterium simiae complex</taxon>
    </lineage>
</organism>
<dbReference type="InterPro" id="IPR036291">
    <property type="entry name" value="NAD(P)-bd_dom_sf"/>
</dbReference>
<reference evidence="3" key="3">
    <citation type="submission" date="2016-01" db="EMBL/GenBank/DDBJ databases">
        <authorList>
            <person name="Oliw E.H."/>
        </authorList>
    </citation>
    <scope>NUCLEOTIDE SEQUENCE</scope>
    <source>
        <strain evidence="3">IEC33</strain>
    </source>
</reference>
<dbReference type="STRING" id="767916.AWB91_16365"/>
<dbReference type="Gene3D" id="3.40.50.720">
    <property type="entry name" value="NAD(P)-binding Rossmann-like Domain"/>
    <property type="match status" value="1"/>
</dbReference>
<dbReference type="RefSeq" id="WP_085103668.1">
    <property type="nucleotide sequence ID" value="NZ_LQPK01000014.1"/>
</dbReference>
<evidence type="ECO:0000313" key="2">
    <source>
        <dbReference type="EMBL" id="ORW31198.1"/>
    </source>
</evidence>
<sequence>MASLSTIAVIGATGTAGSRVVARLKARDIAVVEVSRGHGVDVVSGRGLFEALDGVDVVIDVSNPMPADKGSSIKQTVATATRNVVGACAARDIQRLVVLTVAGIEDPVFDGFEYYEAKRAAKAIVLDGPVPVTIVKSTQWYEFATNPAAVSSRDGEVVVQDWLIQPIAADTVADVLVEAALGQTHAPRTVTGPEAVHLPELTSKVLARQGDNRSVRAVQPALAALGSGALLASDDAVVVGPDVDTWLHTLAPAAIDGDSAAPARPRLRDLSKT</sequence>
<dbReference type="EMBL" id="LQPN01000059">
    <property type="protein sequence ID" value="ORW43219.1"/>
    <property type="molecule type" value="Genomic_DNA"/>
</dbReference>
<dbReference type="Proteomes" id="UP000193801">
    <property type="component" value="Unassembled WGS sequence"/>
</dbReference>
<comment type="caution">
    <text evidence="3">The sequence shown here is derived from an EMBL/GenBank/DDBJ whole genome shotgun (WGS) entry which is preliminary data.</text>
</comment>
<dbReference type="Pfam" id="PF13460">
    <property type="entry name" value="NAD_binding_10"/>
    <property type="match status" value="1"/>
</dbReference>
<protein>
    <submittedName>
        <fullName evidence="3">NmrA family protein</fullName>
    </submittedName>
</protein>
<dbReference type="InterPro" id="IPR016040">
    <property type="entry name" value="NAD(P)-bd_dom"/>
</dbReference>
<dbReference type="AlphaFoldDB" id="A0A1X2A7H4"/>
<evidence type="ECO:0000313" key="4">
    <source>
        <dbReference type="Proteomes" id="UP000193285"/>
    </source>
</evidence>
<reference evidence="4 5" key="1">
    <citation type="journal article" date="2015" name="Emerg. Microbes Infect.">
        <title>Characterization of 17 strains belonging to the Mycobacterium simiae complex and description of Mycobacterium paraense sp. nov.</title>
        <authorList>
            <person name="Fusco da Costa A.R."/>
            <person name="Fedrizzi T."/>
            <person name="Lopes M.L."/>
            <person name="Pecorari M."/>
            <person name="Oliveira da Costa W.L."/>
            <person name="Giacobazzi E."/>
            <person name="da Costa Bahia J.R."/>
            <person name="De Sanctis V."/>
            <person name="Batista Lima K.V."/>
            <person name="Bertorelli R."/>
            <person name="Grottola A."/>
            <person name="Fabio A."/>
            <person name="Mariottini A."/>
            <person name="Ferretti P."/>
            <person name="Di Leva F."/>
            <person name="Fregni Serpini G."/>
            <person name="Tagliazucchi S."/>
            <person name="Rumpianesi F."/>
            <person name="Jousson O."/>
            <person name="Segata N."/>
            <person name="Tortoli E."/>
        </authorList>
    </citation>
    <scope>NUCLEOTIDE SEQUENCE [LARGE SCALE GENOMIC DNA]</scope>
    <source>
        <strain evidence="2 5">FI-07156</strain>
        <strain evidence="3 4">IEC33</strain>
    </source>
</reference>
<dbReference type="Proteomes" id="UP000193285">
    <property type="component" value="Unassembled WGS sequence"/>
</dbReference>
<name>A0A1X2A7H4_9MYCO</name>
<dbReference type="EMBL" id="LQPK01000014">
    <property type="protein sequence ID" value="ORW31198.1"/>
    <property type="molecule type" value="Genomic_DNA"/>
</dbReference>
<gene>
    <name evidence="3" type="ORF">AWB90_18970</name>
    <name evidence="2" type="ORF">AWB91_16365</name>
</gene>
<accession>A0A1X2A7H4</accession>
<keyword evidence="5" id="KW-1185">Reference proteome</keyword>
<dbReference type="SUPFAM" id="SSF51735">
    <property type="entry name" value="NAD(P)-binding Rossmann-fold domains"/>
    <property type="match status" value="1"/>
</dbReference>
<evidence type="ECO:0000313" key="3">
    <source>
        <dbReference type="EMBL" id="ORW43219.1"/>
    </source>
</evidence>
<proteinExistence type="predicted"/>
<evidence type="ECO:0000313" key="5">
    <source>
        <dbReference type="Proteomes" id="UP000193801"/>
    </source>
</evidence>
<feature type="domain" description="NAD(P)-binding" evidence="1">
    <location>
        <begin position="11"/>
        <end position="180"/>
    </location>
</feature>
<evidence type="ECO:0000259" key="1">
    <source>
        <dbReference type="Pfam" id="PF13460"/>
    </source>
</evidence>
<dbReference type="OrthoDB" id="9771302at2"/>